<dbReference type="OrthoDB" id="10330206at2759"/>
<dbReference type="VEuPathDB" id="GiardiaDB:GLP15_11"/>
<organism evidence="1 2">
    <name type="scientific">Giardia intestinalis (strain P15)</name>
    <name type="common">Giardia lamblia</name>
    <dbReference type="NCBI Taxonomy" id="658858"/>
    <lineage>
        <taxon>Eukaryota</taxon>
        <taxon>Metamonada</taxon>
        <taxon>Diplomonadida</taxon>
        <taxon>Hexamitidae</taxon>
        <taxon>Giardiinae</taxon>
        <taxon>Giardia</taxon>
    </lineage>
</organism>
<name>E1EWF4_GIAIA</name>
<dbReference type="EMBL" id="ACVC01000028">
    <property type="protein sequence ID" value="EFO65453.1"/>
    <property type="molecule type" value="Genomic_DNA"/>
</dbReference>
<accession>E1EWF4</accession>
<sequence>MEIPGLTYKCSCQGPCRCTAKGNNTVYIDPKFTQPKDTPPGCVGPNCPPGTKPVS</sequence>
<dbReference type="AlphaFoldDB" id="E1EWF4"/>
<gene>
    <name evidence="1" type="ORF">GLP15_11</name>
</gene>
<protein>
    <submittedName>
        <fullName evidence="1">Uncharacterized protein</fullName>
    </submittedName>
</protein>
<evidence type="ECO:0000313" key="2">
    <source>
        <dbReference type="Proteomes" id="UP000008974"/>
    </source>
</evidence>
<reference evidence="1 2" key="1">
    <citation type="journal article" date="2010" name="BMC Genomics">
        <title>Genome analysis and comparative genomics of a Giardia intestinalis assemblage E isolate.</title>
        <authorList>
            <person name="Jerlstrom-Hultqvist J."/>
            <person name="Franzen O."/>
            <person name="Ankarklev J."/>
            <person name="Xu F."/>
            <person name="Nohynkova E."/>
            <person name="Andersson J.O."/>
            <person name="Svard S.G."/>
            <person name="Andersson B."/>
        </authorList>
    </citation>
    <scope>NUCLEOTIDE SEQUENCE [LARGE SCALE GENOMIC DNA]</scope>
    <source>
        <strain evidence="1 2">P15</strain>
    </source>
</reference>
<comment type="caution">
    <text evidence="1">The sequence shown here is derived from an EMBL/GenBank/DDBJ whole genome shotgun (WGS) entry which is preliminary data.</text>
</comment>
<evidence type="ECO:0000313" key="1">
    <source>
        <dbReference type="EMBL" id="EFO65453.1"/>
    </source>
</evidence>
<dbReference type="Proteomes" id="UP000008974">
    <property type="component" value="Unassembled WGS sequence"/>
</dbReference>
<proteinExistence type="predicted"/>